<evidence type="ECO:0000313" key="4">
    <source>
        <dbReference type="Proteomes" id="UP001597273"/>
    </source>
</evidence>
<evidence type="ECO:0000256" key="2">
    <source>
        <dbReference type="SAM" id="Phobius"/>
    </source>
</evidence>
<evidence type="ECO:0000313" key="3">
    <source>
        <dbReference type="EMBL" id="MFD1862111.1"/>
    </source>
</evidence>
<reference evidence="4" key="1">
    <citation type="journal article" date="2019" name="Int. J. Syst. Evol. Microbiol.">
        <title>The Global Catalogue of Microorganisms (GCM) 10K type strain sequencing project: providing services to taxonomists for standard genome sequencing and annotation.</title>
        <authorList>
            <consortium name="The Broad Institute Genomics Platform"/>
            <consortium name="The Broad Institute Genome Sequencing Center for Infectious Disease"/>
            <person name="Wu L."/>
            <person name="Ma J."/>
        </authorList>
    </citation>
    <scope>NUCLEOTIDE SEQUENCE [LARGE SCALE GENOMIC DNA]</scope>
    <source>
        <strain evidence="4">CGMCC 1.15475</strain>
    </source>
</reference>
<feature type="compositionally biased region" description="Basic and acidic residues" evidence="1">
    <location>
        <begin position="220"/>
        <end position="240"/>
    </location>
</feature>
<sequence>MKKFGIAFGIIVIALGAYIAYLFEFKDYDTTDAAVDEVAEEEYVIELADGSKIILDKYGNLIRHVTDEDGTEKIEAFTEGFPSTERSDLAVASVSSDNSGTKGRKVKTDASGKAAVKSYAAFAGKKSSKKMTAAQIRVKYDPAISELESQAHGKLDALIDLAVSEYLEMEANDQKISYPYFYNKYSSAASKLEDRTDKMFYALMEVMKQELKKNGLPAAEAEKMSKEYEDRKNKLRRDILKQTAGL</sequence>
<keyword evidence="2" id="KW-0812">Transmembrane</keyword>
<keyword evidence="2" id="KW-0472">Membrane</keyword>
<protein>
    <submittedName>
        <fullName evidence="3">Uncharacterized protein</fullName>
    </submittedName>
</protein>
<name>A0ABW4QEV6_9BACL</name>
<feature type="transmembrane region" description="Helical" evidence="2">
    <location>
        <begin position="6"/>
        <end position="23"/>
    </location>
</feature>
<organism evidence="3 4">
    <name type="scientific">Planococcus chinensis</name>
    <dbReference type="NCBI Taxonomy" id="272917"/>
    <lineage>
        <taxon>Bacteria</taxon>
        <taxon>Bacillati</taxon>
        <taxon>Bacillota</taxon>
        <taxon>Bacilli</taxon>
        <taxon>Bacillales</taxon>
        <taxon>Caryophanaceae</taxon>
        <taxon>Planococcus</taxon>
    </lineage>
</organism>
<keyword evidence="4" id="KW-1185">Reference proteome</keyword>
<proteinExistence type="predicted"/>
<evidence type="ECO:0000256" key="1">
    <source>
        <dbReference type="SAM" id="MobiDB-lite"/>
    </source>
</evidence>
<keyword evidence="2" id="KW-1133">Transmembrane helix</keyword>
<dbReference type="Proteomes" id="UP001597273">
    <property type="component" value="Unassembled WGS sequence"/>
</dbReference>
<feature type="region of interest" description="Disordered" evidence="1">
    <location>
        <begin position="217"/>
        <end position="246"/>
    </location>
</feature>
<accession>A0ABW4QEV6</accession>
<dbReference type="EMBL" id="JBHUFW010000004">
    <property type="protein sequence ID" value="MFD1862111.1"/>
    <property type="molecule type" value="Genomic_DNA"/>
</dbReference>
<dbReference type="RefSeq" id="WP_204890840.1">
    <property type="nucleotide sequence ID" value="NZ_JBHUFW010000004.1"/>
</dbReference>
<gene>
    <name evidence="3" type="ORF">ACFSDB_04175</name>
</gene>
<comment type="caution">
    <text evidence="3">The sequence shown here is derived from an EMBL/GenBank/DDBJ whole genome shotgun (WGS) entry which is preliminary data.</text>
</comment>